<keyword evidence="2" id="KW-1185">Reference proteome</keyword>
<accession>A0A078FBL5</accession>
<sequence>MRKWSCRGGEAGTEPRRKTEFVVVRGSGPLARRRPWWLRFQLMGKKKSTMELASKDMKEKEVAWFRRSILF</sequence>
<organism evidence="1 2">
    <name type="scientific">Brassica napus</name>
    <name type="common">Rape</name>
    <dbReference type="NCBI Taxonomy" id="3708"/>
    <lineage>
        <taxon>Eukaryota</taxon>
        <taxon>Viridiplantae</taxon>
        <taxon>Streptophyta</taxon>
        <taxon>Embryophyta</taxon>
        <taxon>Tracheophyta</taxon>
        <taxon>Spermatophyta</taxon>
        <taxon>Magnoliopsida</taxon>
        <taxon>eudicotyledons</taxon>
        <taxon>Gunneridae</taxon>
        <taxon>Pentapetalae</taxon>
        <taxon>rosids</taxon>
        <taxon>malvids</taxon>
        <taxon>Brassicales</taxon>
        <taxon>Brassicaceae</taxon>
        <taxon>Brassiceae</taxon>
        <taxon>Brassica</taxon>
    </lineage>
</organism>
<proteinExistence type="predicted"/>
<evidence type="ECO:0000313" key="2">
    <source>
        <dbReference type="Proteomes" id="UP000028999"/>
    </source>
</evidence>
<gene>
    <name evidence="1" type="primary">BnaC03g63330D</name>
    <name evidence="1" type="ORF">GSBRNA2T00001604001</name>
</gene>
<reference evidence="1 2" key="1">
    <citation type="journal article" date="2014" name="Science">
        <title>Plant genetics. Early allopolyploid evolution in the post-Neolithic Brassica napus oilseed genome.</title>
        <authorList>
            <person name="Chalhoub B."/>
            <person name="Denoeud F."/>
            <person name="Liu S."/>
            <person name="Parkin I.A."/>
            <person name="Tang H."/>
            <person name="Wang X."/>
            <person name="Chiquet J."/>
            <person name="Belcram H."/>
            <person name="Tong C."/>
            <person name="Samans B."/>
            <person name="Correa M."/>
            <person name="Da Silva C."/>
            <person name="Just J."/>
            <person name="Falentin C."/>
            <person name="Koh C.S."/>
            <person name="Le Clainche I."/>
            <person name="Bernard M."/>
            <person name="Bento P."/>
            <person name="Noel B."/>
            <person name="Labadie K."/>
            <person name="Alberti A."/>
            <person name="Charles M."/>
            <person name="Arnaud D."/>
            <person name="Guo H."/>
            <person name="Daviaud C."/>
            <person name="Alamery S."/>
            <person name="Jabbari K."/>
            <person name="Zhao M."/>
            <person name="Edger P.P."/>
            <person name="Chelaifa H."/>
            <person name="Tack D."/>
            <person name="Lassalle G."/>
            <person name="Mestiri I."/>
            <person name="Schnel N."/>
            <person name="Le Paslier M.C."/>
            <person name="Fan G."/>
            <person name="Renault V."/>
            <person name="Bayer P.E."/>
            <person name="Golicz A.A."/>
            <person name="Manoli S."/>
            <person name="Lee T.H."/>
            <person name="Thi V.H."/>
            <person name="Chalabi S."/>
            <person name="Hu Q."/>
            <person name="Fan C."/>
            <person name="Tollenaere R."/>
            <person name="Lu Y."/>
            <person name="Battail C."/>
            <person name="Shen J."/>
            <person name="Sidebottom C.H."/>
            <person name="Wang X."/>
            <person name="Canaguier A."/>
            <person name="Chauveau A."/>
            <person name="Berard A."/>
            <person name="Deniot G."/>
            <person name="Guan M."/>
            <person name="Liu Z."/>
            <person name="Sun F."/>
            <person name="Lim Y.P."/>
            <person name="Lyons E."/>
            <person name="Town C.D."/>
            <person name="Bancroft I."/>
            <person name="Wang X."/>
            <person name="Meng J."/>
            <person name="Ma J."/>
            <person name="Pires J.C."/>
            <person name="King G.J."/>
            <person name="Brunel D."/>
            <person name="Delourme R."/>
            <person name="Renard M."/>
            <person name="Aury J.M."/>
            <person name="Adams K.L."/>
            <person name="Batley J."/>
            <person name="Snowdon R.J."/>
            <person name="Tost J."/>
            <person name="Edwards D."/>
            <person name="Zhou Y."/>
            <person name="Hua W."/>
            <person name="Sharpe A.G."/>
            <person name="Paterson A.H."/>
            <person name="Guan C."/>
            <person name="Wincker P."/>
        </authorList>
    </citation>
    <scope>NUCLEOTIDE SEQUENCE [LARGE SCALE GENOMIC DNA]</scope>
    <source>
        <strain evidence="2">cv. Darmor-bzh</strain>
    </source>
</reference>
<name>A0A078FBL5_BRANA</name>
<dbReference type="PaxDb" id="3708-A0A078FBL5"/>
<protein>
    <submittedName>
        <fullName evidence="1">BnaC03g63330D protein</fullName>
    </submittedName>
</protein>
<dbReference type="EMBL" id="LK031994">
    <property type="protein sequence ID" value="CDY09303.1"/>
    <property type="molecule type" value="Genomic_DNA"/>
</dbReference>
<dbReference type="Gramene" id="CDY09303">
    <property type="protein sequence ID" value="CDY09303"/>
    <property type="gene ID" value="GSBRNA2T00001604001"/>
</dbReference>
<evidence type="ECO:0000313" key="1">
    <source>
        <dbReference type="EMBL" id="CDY09303.1"/>
    </source>
</evidence>
<dbReference type="Proteomes" id="UP000028999">
    <property type="component" value="Unassembled WGS sequence"/>
</dbReference>
<dbReference type="AlphaFoldDB" id="A0A078FBL5"/>